<dbReference type="GO" id="GO:0008479">
    <property type="term" value="F:tRNA-guanosine(34) queuine transglycosylase activity"/>
    <property type="evidence" value="ECO:0007669"/>
    <property type="project" value="UniProtKB-UniRule"/>
</dbReference>
<protein>
    <recommendedName>
        <fullName evidence="4">Queuine tRNA-ribosyltransferase</fullName>
        <ecNumber evidence="4">2.4.2.29</ecNumber>
    </recommendedName>
    <alternativeName>
        <fullName evidence="4">Guanine insertion enzyme</fullName>
    </alternativeName>
    <alternativeName>
        <fullName evidence="4">tRNA-guanine transglycosylase</fullName>
    </alternativeName>
</protein>
<evidence type="ECO:0000256" key="3">
    <source>
        <dbReference type="ARBA" id="ARBA00022694"/>
    </source>
</evidence>
<dbReference type="InterPro" id="IPR002616">
    <property type="entry name" value="tRNA_ribo_trans-like"/>
</dbReference>
<feature type="region of interest" description="RNA binding; important for wobble base 34 recognition" evidence="4">
    <location>
        <begin position="275"/>
        <end position="279"/>
    </location>
</feature>
<evidence type="ECO:0000256" key="2">
    <source>
        <dbReference type="ARBA" id="ARBA00022679"/>
    </source>
</evidence>
<dbReference type="InterPro" id="IPR004803">
    <property type="entry name" value="TGT"/>
</dbReference>
<dbReference type="UniPathway" id="UPA00392"/>
<comment type="catalytic activity">
    <reaction evidence="4">
        <text>7-aminomethyl-7-carbaguanine + guanosine(34) in tRNA = 7-aminomethyl-7-carbaguanosine(34) in tRNA + guanine</text>
        <dbReference type="Rhea" id="RHEA:24104"/>
        <dbReference type="Rhea" id="RHEA-COMP:10341"/>
        <dbReference type="Rhea" id="RHEA-COMP:10342"/>
        <dbReference type="ChEBI" id="CHEBI:16235"/>
        <dbReference type="ChEBI" id="CHEBI:58703"/>
        <dbReference type="ChEBI" id="CHEBI:74269"/>
        <dbReference type="ChEBI" id="CHEBI:82833"/>
        <dbReference type="EC" id="2.4.2.29"/>
    </reaction>
</comment>
<dbReference type="EC" id="2.4.2.29" evidence="4"/>
<keyword evidence="2 4" id="KW-0808">Transferase</keyword>
<dbReference type="GO" id="GO:0005737">
    <property type="term" value="C:cytoplasm"/>
    <property type="evidence" value="ECO:0007669"/>
    <property type="project" value="TreeGrafter"/>
</dbReference>
<evidence type="ECO:0000313" key="7">
    <source>
        <dbReference type="Proteomes" id="UP000230084"/>
    </source>
</evidence>
<keyword evidence="3 4" id="KW-0819">tRNA processing</keyword>
<keyword evidence="4" id="KW-0671">Queuosine biosynthesis</keyword>
<feature type="binding site" evidence="4">
    <location>
        <begin position="90"/>
        <end position="94"/>
    </location>
    <ligand>
        <name>substrate</name>
    </ligand>
</feature>
<feature type="region of interest" description="RNA binding" evidence="4">
    <location>
        <begin position="251"/>
        <end position="257"/>
    </location>
</feature>
<proteinExistence type="inferred from homology"/>
<dbReference type="NCBIfam" id="TIGR00449">
    <property type="entry name" value="tgt_general"/>
    <property type="match status" value="1"/>
</dbReference>
<dbReference type="EMBL" id="PCYM01000001">
    <property type="protein sequence ID" value="PIR47776.1"/>
    <property type="molecule type" value="Genomic_DNA"/>
</dbReference>
<dbReference type="Pfam" id="PF01702">
    <property type="entry name" value="TGT"/>
    <property type="match status" value="1"/>
</dbReference>
<comment type="caution">
    <text evidence="4">Lacks conserved residue(s) required for the propagation of feature annotation.</text>
</comment>
<name>A0A2H0RMW2_9BACT</name>
<gene>
    <name evidence="4" type="primary">tgt</name>
    <name evidence="6" type="ORF">COV06_00010</name>
</gene>
<dbReference type="PANTHER" id="PTHR46499:SF1">
    <property type="entry name" value="QUEUINE TRNA-RIBOSYLTRANSFERASE"/>
    <property type="match status" value="1"/>
</dbReference>
<feature type="binding site" evidence="4">
    <location>
        <position position="144"/>
    </location>
    <ligand>
        <name>substrate</name>
    </ligand>
</feature>
<evidence type="ECO:0000256" key="4">
    <source>
        <dbReference type="HAMAP-Rule" id="MF_00168"/>
    </source>
</evidence>
<accession>A0A2H0RMW2</accession>
<organism evidence="6 7">
    <name type="scientific">Candidatus Uhrbacteria bacterium CG10_big_fil_rev_8_21_14_0_10_50_16</name>
    <dbReference type="NCBI Taxonomy" id="1975039"/>
    <lineage>
        <taxon>Bacteria</taxon>
        <taxon>Candidatus Uhriibacteriota</taxon>
    </lineage>
</organism>
<feature type="binding site" evidence="4">
    <location>
        <position position="220"/>
    </location>
    <ligand>
        <name>substrate</name>
    </ligand>
</feature>
<dbReference type="Proteomes" id="UP000230084">
    <property type="component" value="Unassembled WGS sequence"/>
</dbReference>
<dbReference type="Gene3D" id="3.20.20.105">
    <property type="entry name" value="Queuine tRNA-ribosyltransferase-like"/>
    <property type="match status" value="1"/>
</dbReference>
<dbReference type="HAMAP" id="MF_00168">
    <property type="entry name" value="Q_tRNA_Tgt"/>
    <property type="match status" value="1"/>
</dbReference>
<keyword evidence="1 4" id="KW-0328">Glycosyltransferase</keyword>
<comment type="similarity">
    <text evidence="4">Belongs to the queuine tRNA-ribosyltransferase family.</text>
</comment>
<dbReference type="GO" id="GO:0008616">
    <property type="term" value="P:tRNA queuosine(34) biosynthetic process"/>
    <property type="evidence" value="ECO:0007669"/>
    <property type="project" value="UniProtKB-UniRule"/>
</dbReference>
<feature type="domain" description="tRNA-guanine(15) transglycosylase-like" evidence="5">
    <location>
        <begin position="12"/>
        <end position="372"/>
    </location>
</feature>
<dbReference type="PANTHER" id="PTHR46499">
    <property type="entry name" value="QUEUINE TRNA-RIBOSYLTRANSFERASE"/>
    <property type="match status" value="1"/>
</dbReference>
<comment type="subunit">
    <text evidence="4">Homodimer. Within each dimer, one monomer is responsible for RNA recognition and catalysis, while the other monomer binds to the replacement base PreQ1.</text>
</comment>
<comment type="caution">
    <text evidence="6">The sequence shown here is derived from an EMBL/GenBank/DDBJ whole genome shotgun (WGS) entry which is preliminary data.</text>
</comment>
<feature type="active site" description="Nucleophile" evidence="4">
    <location>
        <position position="270"/>
    </location>
</feature>
<evidence type="ECO:0000256" key="1">
    <source>
        <dbReference type="ARBA" id="ARBA00022676"/>
    </source>
</evidence>
<dbReference type="SUPFAM" id="SSF51713">
    <property type="entry name" value="tRNA-guanine transglycosylase"/>
    <property type="match status" value="1"/>
</dbReference>
<sequence length="374" mass="41975">MFTRIKQSTISKARRGELATTHGTLQTPFFMTIATKGAVRAMNVRDLKRIHVPIVLANTYHLLVRPGMDALRERGGLHKWMHWDGPMLTDSGGYQVFSLGHRRKVTEEGVTFRSHIDGSKISLTPEESIAMQQAIGSDMIMQLDVVEPPTVSDKRRAYAMERSIRWAKRCKDYLYAHRDQSVTADQKLFGIVQGGVDEALRTRSVAGLTALDLDGYAIGGLSVGESKEDNLRIAAFTASLLPQDKVRYFMGGGMPEEIVAYVRMGIDMFDCVIPTRHARHGSLFVWNGNPTPELIASGDFYTKINIVNAEYRNSDDPIDSWNNCDASQAYTRGYLRHLFGLKEALGTQLATEHNVRFYMQLMEVIRQGIEEGVL</sequence>
<dbReference type="AlphaFoldDB" id="A0A2H0RMW2"/>
<reference evidence="6 7" key="1">
    <citation type="submission" date="2017-09" db="EMBL/GenBank/DDBJ databases">
        <title>Depth-based differentiation of microbial function through sediment-hosted aquifers and enrichment of novel symbionts in the deep terrestrial subsurface.</title>
        <authorList>
            <person name="Probst A.J."/>
            <person name="Ladd B."/>
            <person name="Jarett J.K."/>
            <person name="Geller-Mcgrath D.E."/>
            <person name="Sieber C.M."/>
            <person name="Emerson J.B."/>
            <person name="Anantharaman K."/>
            <person name="Thomas B.C."/>
            <person name="Malmstrom R."/>
            <person name="Stieglmeier M."/>
            <person name="Klingl A."/>
            <person name="Woyke T."/>
            <person name="Ryan C.M."/>
            <person name="Banfield J.F."/>
        </authorList>
    </citation>
    <scope>NUCLEOTIDE SEQUENCE [LARGE SCALE GENOMIC DNA]</scope>
    <source>
        <strain evidence="6">CG10_big_fil_rev_8_21_14_0_10_50_16</strain>
    </source>
</reference>
<evidence type="ECO:0000259" key="5">
    <source>
        <dbReference type="Pfam" id="PF01702"/>
    </source>
</evidence>
<feature type="binding site" evidence="4">
    <location>
        <position position="193"/>
    </location>
    <ligand>
        <name>substrate</name>
    </ligand>
</feature>
<dbReference type="NCBIfam" id="TIGR00430">
    <property type="entry name" value="Q_tRNA_tgt"/>
    <property type="match status" value="1"/>
</dbReference>
<evidence type="ECO:0000313" key="6">
    <source>
        <dbReference type="EMBL" id="PIR47776.1"/>
    </source>
</evidence>
<feature type="active site" description="Proton acceptor" evidence="4">
    <location>
        <position position="90"/>
    </location>
</feature>
<dbReference type="InterPro" id="IPR050076">
    <property type="entry name" value="ArchSynthase1/Queuine_TRR"/>
</dbReference>
<dbReference type="InterPro" id="IPR036511">
    <property type="entry name" value="TGT-like_sf"/>
</dbReference>
<comment type="function">
    <text evidence="4">Catalyzes the base-exchange of a guanine (G) residue with the queuine precursor 7-aminomethyl-7-deazaguanine (PreQ1) at position 34 (anticodon wobble position) in tRNAs with GU(N) anticodons (tRNA-Asp, -Asn, -His and -Tyr). Catalysis occurs through a double-displacement mechanism. The nucleophile active site attacks the C1' of nucleotide 34 to detach the guanine base from the RNA, forming a covalent enzyme-RNA intermediate. The proton acceptor active site deprotonates the incoming PreQ1, allowing a nucleophilic attack on the C1' of the ribose to form the product. After dissociation, two additional enzymatic reactions on the tRNA convert PreQ1 to queuine (Q), resulting in the hypermodified nucleoside queuosine (7-(((4,5-cis-dihydroxy-2-cyclopenten-1-yl)amino)methyl)-7-deazaguanosine).</text>
</comment>
<comment type="pathway">
    <text evidence="4">tRNA modification; tRNA-queuosine biosynthesis.</text>
</comment>